<dbReference type="PROSITE" id="PS51885">
    <property type="entry name" value="NEPRILYSIN"/>
    <property type="match status" value="1"/>
</dbReference>
<dbReference type="FunFam" id="3.40.390.10:FF:000076">
    <property type="entry name" value="membrane metallo-endopeptidase-like 1"/>
    <property type="match status" value="1"/>
</dbReference>
<dbReference type="SUPFAM" id="SSF55486">
    <property type="entry name" value="Metalloproteases ('zincins'), catalytic domain"/>
    <property type="match status" value="1"/>
</dbReference>
<dbReference type="InterPro" id="IPR008753">
    <property type="entry name" value="Peptidase_M13_N"/>
</dbReference>
<comment type="caution">
    <text evidence="13">The sequence shown here is derived from an EMBL/GenBank/DDBJ whole genome shotgun (WGS) entry which is preliminary data.</text>
</comment>
<evidence type="ECO:0008006" key="15">
    <source>
        <dbReference type="Google" id="ProtNLM"/>
    </source>
</evidence>
<comment type="cofactor">
    <cofactor evidence="1">
        <name>Zn(2+)</name>
        <dbReference type="ChEBI" id="CHEBI:29105"/>
    </cofactor>
</comment>
<evidence type="ECO:0000256" key="10">
    <source>
        <dbReference type="SAM" id="Phobius"/>
    </source>
</evidence>
<dbReference type="GO" id="GO:0016485">
    <property type="term" value="P:protein processing"/>
    <property type="evidence" value="ECO:0007669"/>
    <property type="project" value="TreeGrafter"/>
</dbReference>
<comment type="similarity">
    <text evidence="2">Belongs to the peptidase M13 family.</text>
</comment>
<dbReference type="InterPro" id="IPR042089">
    <property type="entry name" value="Peptidase_M13_dom_2"/>
</dbReference>
<feature type="transmembrane region" description="Helical" evidence="10">
    <location>
        <begin position="107"/>
        <end position="128"/>
    </location>
</feature>
<dbReference type="GO" id="GO:0004222">
    <property type="term" value="F:metalloendopeptidase activity"/>
    <property type="evidence" value="ECO:0007669"/>
    <property type="project" value="InterPro"/>
</dbReference>
<keyword evidence="7" id="KW-0482">Metalloprotease</keyword>
<evidence type="ECO:0000256" key="9">
    <source>
        <dbReference type="ARBA" id="ARBA00023180"/>
    </source>
</evidence>
<dbReference type="CDD" id="cd08662">
    <property type="entry name" value="M13"/>
    <property type="match status" value="1"/>
</dbReference>
<dbReference type="PRINTS" id="PR00786">
    <property type="entry name" value="NEPRILYSIN"/>
</dbReference>
<accession>A0A9Q0RLH4</accession>
<keyword evidence="9" id="KW-0325">Glycoprotein</keyword>
<dbReference type="Gene3D" id="1.10.1380.10">
    <property type="entry name" value="Neutral endopeptidase , domain2"/>
    <property type="match status" value="1"/>
</dbReference>
<dbReference type="AlphaFoldDB" id="A0A9Q0RLH4"/>
<evidence type="ECO:0000256" key="1">
    <source>
        <dbReference type="ARBA" id="ARBA00001947"/>
    </source>
</evidence>
<feature type="domain" description="Peptidase M13 N-terminal" evidence="12">
    <location>
        <begin position="168"/>
        <end position="562"/>
    </location>
</feature>
<name>A0A9Q0RLH4_BLOTA</name>
<evidence type="ECO:0000256" key="5">
    <source>
        <dbReference type="ARBA" id="ARBA00022801"/>
    </source>
</evidence>
<evidence type="ECO:0000313" key="13">
    <source>
        <dbReference type="EMBL" id="KAJ6218721.1"/>
    </source>
</evidence>
<keyword evidence="10" id="KW-1133">Transmembrane helix</keyword>
<evidence type="ECO:0000256" key="7">
    <source>
        <dbReference type="ARBA" id="ARBA00023049"/>
    </source>
</evidence>
<dbReference type="InterPro" id="IPR000718">
    <property type="entry name" value="Peptidase_M13"/>
</dbReference>
<dbReference type="PANTHER" id="PTHR11733">
    <property type="entry name" value="ZINC METALLOPROTEASE FAMILY M13 NEPRILYSIN-RELATED"/>
    <property type="match status" value="1"/>
</dbReference>
<dbReference type="InterPro" id="IPR018497">
    <property type="entry name" value="Peptidase_M13_C"/>
</dbReference>
<keyword evidence="4" id="KW-0479">Metal-binding</keyword>
<keyword evidence="5" id="KW-0378">Hydrolase</keyword>
<organism evidence="13 14">
    <name type="scientific">Blomia tropicalis</name>
    <name type="common">Mite</name>
    <dbReference type="NCBI Taxonomy" id="40697"/>
    <lineage>
        <taxon>Eukaryota</taxon>
        <taxon>Metazoa</taxon>
        <taxon>Ecdysozoa</taxon>
        <taxon>Arthropoda</taxon>
        <taxon>Chelicerata</taxon>
        <taxon>Arachnida</taxon>
        <taxon>Acari</taxon>
        <taxon>Acariformes</taxon>
        <taxon>Sarcoptiformes</taxon>
        <taxon>Astigmata</taxon>
        <taxon>Glycyphagoidea</taxon>
        <taxon>Echimyopodidae</taxon>
        <taxon>Blomia</taxon>
    </lineage>
</organism>
<proteinExistence type="inferred from homology"/>
<keyword evidence="3" id="KW-0645">Protease</keyword>
<keyword evidence="8" id="KW-1015">Disulfide bond</keyword>
<protein>
    <recommendedName>
        <fullName evidence="15">Endothelin-converting enzyme 1</fullName>
    </recommendedName>
</protein>
<evidence type="ECO:0000313" key="14">
    <source>
        <dbReference type="Proteomes" id="UP001142055"/>
    </source>
</evidence>
<gene>
    <name evidence="13" type="ORF">RDWZM_004533</name>
</gene>
<dbReference type="GO" id="GO:0046872">
    <property type="term" value="F:metal ion binding"/>
    <property type="evidence" value="ECO:0007669"/>
    <property type="project" value="UniProtKB-KW"/>
</dbReference>
<dbReference type="Gene3D" id="3.40.390.10">
    <property type="entry name" value="Collagenase (Catalytic Domain)"/>
    <property type="match status" value="1"/>
</dbReference>
<evidence type="ECO:0000259" key="12">
    <source>
        <dbReference type="Pfam" id="PF05649"/>
    </source>
</evidence>
<evidence type="ECO:0000256" key="8">
    <source>
        <dbReference type="ARBA" id="ARBA00023157"/>
    </source>
</evidence>
<evidence type="ECO:0000256" key="2">
    <source>
        <dbReference type="ARBA" id="ARBA00007357"/>
    </source>
</evidence>
<dbReference type="GO" id="GO:0005886">
    <property type="term" value="C:plasma membrane"/>
    <property type="evidence" value="ECO:0007669"/>
    <property type="project" value="TreeGrafter"/>
</dbReference>
<keyword evidence="10" id="KW-0812">Transmembrane</keyword>
<dbReference type="EMBL" id="JAPWDV010000002">
    <property type="protein sequence ID" value="KAJ6218721.1"/>
    <property type="molecule type" value="Genomic_DNA"/>
</dbReference>
<evidence type="ECO:0000256" key="4">
    <source>
        <dbReference type="ARBA" id="ARBA00022723"/>
    </source>
</evidence>
<keyword evidence="10" id="KW-0472">Membrane</keyword>
<sequence>MAGYRREVLLDDEGADDSHIVFSSNLTSIGNPHFTNVRHQLVLDDTSSINDQSMNNGVEMQSTSTTAAMPTTTIGVSNDNLSVSFIHSSSYERKRIFWSRMTQFEKLLSMVIAVLGIVVFTLAIVLLMQPSPLLQVHLTKEDQGPCLTPECISIASSIINSLDTSVDPCNDFYSFACGGWIKSNPIPEGHSSWGTFGKLTQDNQLVLKNVIEDPTRKFSGAEHKVKLYYESCMDRNGTIEKLGSKPLQEFIDLIGGWNISGGFDVRAWNLQSKLTLMSNKYNRGNIFDWTVDADQTDSTKNIIVIAEGELGLPRDYYLNKTDDDPIIIAYVDYMTKIGVLLGGEESSTRQQMKQVLALERELAQILPSMSDARDDKKRDNHKMSLKDLIKLSPFLDWVAFYREAFAPIRRNITENEIVLVNAQQYLGNLSNLFNDYLQNDTKKTTLVNTLVWSAIYQLSNYLSKPFRDATKAFNLAMEGTEGQTNRWRNCIAESGSVLSYAIGSMFVRSAFRIESKNESAYMIQMVKDAFKEHLHQIKWMDPKTLQLASEKTDAITDIIGYPDFIMNEKRLNKRYEGLMVKEDQFFKNTIASNIFTLSEVTKKLDKPGNQTESDVAPSLVNAFYMPSKNQIAFPAGIMQLPFYDVNRPKSINFGSMGFVMGHEMIHGFDDEGREYDKRGNLHEWWENSTILKFNENMKCFQDQYSKFQVGTDFVNGKQTLGENVADNGGMSSSFHAFTKWSKHNEETIILPGLNYTQDQLFFIGFAQLWCTSITPEALRLQLRNDPHPPTHIRVRGTISNSIDFANVYECPPNSPMNPIDKCVLW</sequence>
<evidence type="ECO:0000256" key="3">
    <source>
        <dbReference type="ARBA" id="ARBA00022670"/>
    </source>
</evidence>
<evidence type="ECO:0000259" key="11">
    <source>
        <dbReference type="Pfam" id="PF01431"/>
    </source>
</evidence>
<dbReference type="Proteomes" id="UP001142055">
    <property type="component" value="Chromosome 2"/>
</dbReference>
<dbReference type="PANTHER" id="PTHR11733:SF167">
    <property type="entry name" value="FI17812P1-RELATED"/>
    <property type="match status" value="1"/>
</dbReference>
<reference evidence="13" key="1">
    <citation type="submission" date="2022-12" db="EMBL/GenBank/DDBJ databases">
        <title>Genome assemblies of Blomia tropicalis.</title>
        <authorList>
            <person name="Cui Y."/>
        </authorList>
    </citation>
    <scope>NUCLEOTIDE SEQUENCE</scope>
    <source>
        <tissue evidence="13">Adult mites</tissue>
    </source>
</reference>
<keyword evidence="6" id="KW-0862">Zinc</keyword>
<keyword evidence="14" id="KW-1185">Reference proteome</keyword>
<evidence type="ECO:0000256" key="6">
    <source>
        <dbReference type="ARBA" id="ARBA00022833"/>
    </source>
</evidence>
<dbReference type="Pfam" id="PF01431">
    <property type="entry name" value="Peptidase_M13"/>
    <property type="match status" value="1"/>
</dbReference>
<dbReference type="OMA" id="FGWAQVW"/>
<dbReference type="InterPro" id="IPR024079">
    <property type="entry name" value="MetalloPept_cat_dom_sf"/>
</dbReference>
<dbReference type="Pfam" id="PF05649">
    <property type="entry name" value="Peptidase_M13_N"/>
    <property type="match status" value="1"/>
</dbReference>
<feature type="domain" description="Peptidase M13 C-terminal" evidence="11">
    <location>
        <begin position="621"/>
        <end position="822"/>
    </location>
</feature>